<protein>
    <submittedName>
        <fullName evidence="1">Uncharacterized protein</fullName>
    </submittedName>
</protein>
<dbReference type="EMBL" id="CP113520">
    <property type="protein sequence ID" value="WAJ29163.1"/>
    <property type="molecule type" value="Genomic_DNA"/>
</dbReference>
<proteinExistence type="predicted"/>
<sequence>MRVHHANAHHTVWSMNATKRDRVPNDALRPARGLMIGLGISAFLWAGLISVFFW</sequence>
<organism evidence="1 2">
    <name type="scientific">Antarcticirhabdus aurantiaca</name>
    <dbReference type="NCBI Taxonomy" id="2606717"/>
    <lineage>
        <taxon>Bacteria</taxon>
        <taxon>Pseudomonadati</taxon>
        <taxon>Pseudomonadota</taxon>
        <taxon>Alphaproteobacteria</taxon>
        <taxon>Hyphomicrobiales</taxon>
        <taxon>Aurantimonadaceae</taxon>
        <taxon>Antarcticirhabdus</taxon>
    </lineage>
</organism>
<accession>A0ACD4NQZ1</accession>
<evidence type="ECO:0000313" key="1">
    <source>
        <dbReference type="EMBL" id="WAJ29163.1"/>
    </source>
</evidence>
<gene>
    <name evidence="1" type="ORF">OXU80_02655</name>
</gene>
<reference evidence="1" key="1">
    <citation type="submission" date="2022-11" db="EMBL/GenBank/DDBJ databases">
        <title>beta-Carotene-producing bacterium, Jeongeuplla avenae sp. nov., alleviates the salt stress of Arabidopsis seedlings.</title>
        <authorList>
            <person name="Jiang L."/>
            <person name="Lee J."/>
        </authorList>
    </citation>
    <scope>NUCLEOTIDE SEQUENCE</scope>
    <source>
        <strain evidence="1">DY_R2A_6</strain>
    </source>
</reference>
<keyword evidence="2" id="KW-1185">Reference proteome</keyword>
<dbReference type="Proteomes" id="UP001163223">
    <property type="component" value="Chromosome"/>
</dbReference>
<name>A0ACD4NQZ1_9HYPH</name>
<evidence type="ECO:0000313" key="2">
    <source>
        <dbReference type="Proteomes" id="UP001163223"/>
    </source>
</evidence>